<dbReference type="InterPro" id="IPR000914">
    <property type="entry name" value="SBP_5_dom"/>
</dbReference>
<comment type="caution">
    <text evidence="5">The sequence shown here is derived from an EMBL/GenBank/DDBJ whole genome shotgun (WGS) entry which is preliminary data.</text>
</comment>
<dbReference type="SUPFAM" id="SSF53850">
    <property type="entry name" value="Periplasmic binding protein-like II"/>
    <property type="match status" value="1"/>
</dbReference>
<evidence type="ECO:0000313" key="6">
    <source>
        <dbReference type="Proteomes" id="UP001265259"/>
    </source>
</evidence>
<evidence type="ECO:0000256" key="2">
    <source>
        <dbReference type="ARBA" id="ARBA00005695"/>
    </source>
</evidence>
<dbReference type="CDD" id="cd08497">
    <property type="entry name" value="MbnE-like"/>
    <property type="match status" value="1"/>
</dbReference>
<dbReference type="PIRSF" id="PIRSF002741">
    <property type="entry name" value="MppA"/>
    <property type="match status" value="1"/>
</dbReference>
<comment type="subcellular location">
    <subcellularLocation>
        <location evidence="1">Periplasm</location>
    </subcellularLocation>
</comment>
<dbReference type="Proteomes" id="UP001265259">
    <property type="component" value="Unassembled WGS sequence"/>
</dbReference>
<dbReference type="RefSeq" id="WP_311688637.1">
    <property type="nucleotide sequence ID" value="NZ_JAVRHL010000001.1"/>
</dbReference>
<dbReference type="Gene3D" id="3.10.105.10">
    <property type="entry name" value="Dipeptide-binding Protein, Domain 3"/>
    <property type="match status" value="1"/>
</dbReference>
<evidence type="ECO:0000313" key="5">
    <source>
        <dbReference type="EMBL" id="MDT0681169.1"/>
    </source>
</evidence>
<dbReference type="Pfam" id="PF00496">
    <property type="entry name" value="SBP_bac_5"/>
    <property type="match status" value="1"/>
</dbReference>
<dbReference type="EMBL" id="JAVRHL010000001">
    <property type="protein sequence ID" value="MDT0681169.1"/>
    <property type="molecule type" value="Genomic_DNA"/>
</dbReference>
<keyword evidence="6" id="KW-1185">Reference proteome</keyword>
<dbReference type="InterPro" id="IPR030678">
    <property type="entry name" value="Peptide/Ni-bd"/>
</dbReference>
<evidence type="ECO:0000256" key="3">
    <source>
        <dbReference type="ARBA" id="ARBA00022729"/>
    </source>
</evidence>
<name>A0ABU3DBS7_9RHOB</name>
<accession>A0ABU3DBS7</accession>
<dbReference type="InterPro" id="IPR039424">
    <property type="entry name" value="SBP_5"/>
</dbReference>
<dbReference type="PANTHER" id="PTHR30290:SF64">
    <property type="entry name" value="ABC TRANSPORTER PERIPLASMIC BINDING PROTEIN"/>
    <property type="match status" value="1"/>
</dbReference>
<dbReference type="PANTHER" id="PTHR30290">
    <property type="entry name" value="PERIPLASMIC BINDING COMPONENT OF ABC TRANSPORTER"/>
    <property type="match status" value="1"/>
</dbReference>
<dbReference type="Gene3D" id="3.40.190.10">
    <property type="entry name" value="Periplasmic binding protein-like II"/>
    <property type="match status" value="1"/>
</dbReference>
<evidence type="ECO:0000259" key="4">
    <source>
        <dbReference type="Pfam" id="PF00496"/>
    </source>
</evidence>
<proteinExistence type="inferred from homology"/>
<sequence>MIPTRRSARAATLSRAAETPLLGFRAMAFSVAALAALAAAGAVRAQETSEGSSTSAEAEAGAEMVTQHGIATFPGSLKYGPDFEHLDYVNPDAPKGGEMSTWAFGGYDSMNPYSVKGRADRLSSTPYESLLTGTADEIGSAYGLLAESLTFPADRSEVTFTLRENAAFSDGSPLTAEDVLFSYEVFRESGLPSFRSVLREQVDVAEVIDERTIHFTFTEDAPKRDVIQTVGGLPVFSKAHYEENGLDLAENSMTPFLGSGPYVPGRIDVGQSSSYERNPEYWGEDLPINVGRNNFDTLRLEYFADYSVALEGLKGGAYTFRQEFSSRDWATGYDFPAIDRGWIVREELEDGSIATGQGWVMNLREPQFQDPRVRQAMNLLFNFEWTNEQLFYGLYQRVDSFFENSELEATGLPSEEELAILEPLSADLPEGVLTEEVPVAPTSGARQMDRTNIRAANALLDEAGWEVGSDGLRRKDGRTLSVEILNDSQTFERIVNPYVQNLRSAGIDASMERVDQAQATERERPPFDFDITTQMLGQDNIPGAGLKQYFGSESVDTSVFNKAGIQSPAIDSLIRTIMEAESQEELNVAARALDRVLRHMHVWVPQWHNPAYLVAYYDIFRHPDPLPPYALGSMDFWWYDAERAEELSAAGAPL</sequence>
<protein>
    <submittedName>
        <fullName evidence="5">Extracellular solute-binding protein</fullName>
    </submittedName>
</protein>
<gene>
    <name evidence="5" type="ORF">RM543_00615</name>
</gene>
<comment type="similarity">
    <text evidence="2">Belongs to the bacterial solute-binding protein 5 family.</text>
</comment>
<keyword evidence="3" id="KW-0732">Signal</keyword>
<feature type="domain" description="Solute-binding protein family 5" evidence="4">
    <location>
        <begin position="143"/>
        <end position="546"/>
    </location>
</feature>
<evidence type="ECO:0000256" key="1">
    <source>
        <dbReference type="ARBA" id="ARBA00004418"/>
    </source>
</evidence>
<organism evidence="5 6">
    <name type="scientific">Tropicimonas omnivorans</name>
    <dbReference type="NCBI Taxonomy" id="3075590"/>
    <lineage>
        <taxon>Bacteria</taxon>
        <taxon>Pseudomonadati</taxon>
        <taxon>Pseudomonadota</taxon>
        <taxon>Alphaproteobacteria</taxon>
        <taxon>Rhodobacterales</taxon>
        <taxon>Roseobacteraceae</taxon>
        <taxon>Tropicimonas</taxon>
    </lineage>
</organism>
<reference evidence="5 6" key="1">
    <citation type="submission" date="2023-09" db="EMBL/GenBank/DDBJ databases">
        <authorList>
            <person name="Rey-Velasco X."/>
        </authorList>
    </citation>
    <scope>NUCLEOTIDE SEQUENCE [LARGE SCALE GENOMIC DNA]</scope>
    <source>
        <strain evidence="5 6">F158</strain>
    </source>
</reference>